<evidence type="ECO:0000313" key="3">
    <source>
        <dbReference type="WBParaSite" id="L893_g12148.t1"/>
    </source>
</evidence>
<organism evidence="2 3">
    <name type="scientific">Steinernema glaseri</name>
    <dbReference type="NCBI Taxonomy" id="37863"/>
    <lineage>
        <taxon>Eukaryota</taxon>
        <taxon>Metazoa</taxon>
        <taxon>Ecdysozoa</taxon>
        <taxon>Nematoda</taxon>
        <taxon>Chromadorea</taxon>
        <taxon>Rhabditida</taxon>
        <taxon>Tylenchina</taxon>
        <taxon>Panagrolaimomorpha</taxon>
        <taxon>Strongyloidoidea</taxon>
        <taxon>Steinernematidae</taxon>
        <taxon>Steinernema</taxon>
    </lineage>
</organism>
<dbReference type="Proteomes" id="UP000095287">
    <property type="component" value="Unplaced"/>
</dbReference>
<sequence length="158" mass="17677">MAVAFKAGPWTWGWKTAEEEFNRVEHRIYGMLWMEVLSKHIEYSKNELRYTCRDPAFEDNAKHDDVHGVAASLASTRGPRPPLTPLDGVKGAPKRRRPGDNTEFSVRPCPNLQQRAPRIDANHVSMKAIGRKGSLCVAHKKKDKATLGEIATDTTAGR</sequence>
<evidence type="ECO:0000313" key="2">
    <source>
        <dbReference type="Proteomes" id="UP000095287"/>
    </source>
</evidence>
<protein>
    <submittedName>
        <fullName evidence="3">Retrotransposon protein</fullName>
    </submittedName>
</protein>
<name>A0A1I7Y3P1_9BILA</name>
<reference evidence="3" key="1">
    <citation type="submission" date="2016-11" db="UniProtKB">
        <authorList>
            <consortium name="WormBaseParasite"/>
        </authorList>
    </citation>
    <scope>IDENTIFICATION</scope>
</reference>
<evidence type="ECO:0000256" key="1">
    <source>
        <dbReference type="SAM" id="MobiDB-lite"/>
    </source>
</evidence>
<accession>A0A1I7Y3P1</accession>
<dbReference type="WBParaSite" id="L893_g12148.t1">
    <property type="protein sequence ID" value="L893_g12148.t1"/>
    <property type="gene ID" value="L893_g12148"/>
</dbReference>
<proteinExistence type="predicted"/>
<feature type="region of interest" description="Disordered" evidence="1">
    <location>
        <begin position="72"/>
        <end position="115"/>
    </location>
</feature>
<keyword evidence="2" id="KW-1185">Reference proteome</keyword>
<dbReference type="AlphaFoldDB" id="A0A1I7Y3P1"/>